<comment type="caution">
    <text evidence="12">The sequence shown here is derived from an EMBL/GenBank/DDBJ whole genome shotgun (WGS) entry which is preliminary data.</text>
</comment>
<dbReference type="PANTHER" id="PTHR30625">
    <property type="entry name" value="PROTEIN TOLQ"/>
    <property type="match status" value="1"/>
</dbReference>
<gene>
    <name evidence="12" type="ORF">DAMNIGENAA_08670</name>
</gene>
<dbReference type="AlphaFoldDB" id="A0A9W6CVR5"/>
<sequence>MITSPLVMMAYAASESVSTPHPNGGNGIFEMIQHAGPMVKFILLALLFLSIACWFIILLKFRLIRRARKESEDFIKLFRQRKNYAALYRDSQFLEDSHLAQIFRIGYTELTRMGKSLETKSMQDLRVNPEVLIENVDRAIQGGMMSERQRFERFLPLLATTGSTAPFIGLFGTVWGIMTSFQDIGAKGAANLAVVAPGISEALVATAMGLAAAIPAVVAYNHFSNRIRVVENEMSHFSADFLNILKRDLMRRGRQEEYSSEQQRFAVQD</sequence>
<dbReference type="GO" id="GO:0051301">
    <property type="term" value="P:cell division"/>
    <property type="evidence" value="ECO:0007669"/>
    <property type="project" value="UniProtKB-KW"/>
</dbReference>
<evidence type="ECO:0000256" key="2">
    <source>
        <dbReference type="ARBA" id="ARBA00022475"/>
    </source>
</evidence>
<keyword evidence="8" id="KW-0131">Cell cycle</keyword>
<evidence type="ECO:0000256" key="7">
    <source>
        <dbReference type="ARBA" id="ARBA00023136"/>
    </source>
</evidence>
<keyword evidence="4" id="KW-0132">Cell division</keyword>
<dbReference type="GO" id="GO:0043213">
    <property type="term" value="P:bacteriocin transport"/>
    <property type="evidence" value="ECO:0007669"/>
    <property type="project" value="InterPro"/>
</dbReference>
<feature type="transmembrane region" description="Helical" evidence="10">
    <location>
        <begin position="154"/>
        <end position="178"/>
    </location>
</feature>
<comment type="subcellular location">
    <subcellularLocation>
        <location evidence="1">Cell membrane</location>
        <topology evidence="1">Multi-pass membrane protein</topology>
    </subcellularLocation>
    <subcellularLocation>
        <location evidence="9">Membrane</location>
        <topology evidence="9">Multi-pass membrane protein</topology>
    </subcellularLocation>
</comment>
<comment type="similarity">
    <text evidence="9">Belongs to the exbB/tolQ family.</text>
</comment>
<evidence type="ECO:0000256" key="10">
    <source>
        <dbReference type="SAM" id="Phobius"/>
    </source>
</evidence>
<dbReference type="InterPro" id="IPR014163">
    <property type="entry name" value="Tol-Pal_TolQ"/>
</dbReference>
<dbReference type="EMBL" id="BSDR01000001">
    <property type="protein sequence ID" value="GLI33434.1"/>
    <property type="molecule type" value="Genomic_DNA"/>
</dbReference>
<feature type="transmembrane region" description="Helical" evidence="10">
    <location>
        <begin position="198"/>
        <end position="220"/>
    </location>
</feature>
<feature type="transmembrane region" description="Helical" evidence="10">
    <location>
        <begin position="41"/>
        <end position="59"/>
    </location>
</feature>
<keyword evidence="13" id="KW-1185">Reference proteome</keyword>
<reference evidence="12" key="1">
    <citation type="submission" date="2022-12" db="EMBL/GenBank/DDBJ databases">
        <title>Reference genome sequencing for broad-spectrum identification of bacterial and archaeal isolates by mass spectrometry.</title>
        <authorList>
            <person name="Sekiguchi Y."/>
            <person name="Tourlousse D.M."/>
        </authorList>
    </citation>
    <scope>NUCLEOTIDE SEQUENCE</scope>
    <source>
        <strain evidence="12">ASRB1</strain>
    </source>
</reference>
<evidence type="ECO:0000313" key="13">
    <source>
        <dbReference type="Proteomes" id="UP001144372"/>
    </source>
</evidence>
<evidence type="ECO:0000256" key="6">
    <source>
        <dbReference type="ARBA" id="ARBA00022989"/>
    </source>
</evidence>
<evidence type="ECO:0000256" key="8">
    <source>
        <dbReference type="ARBA" id="ARBA00023306"/>
    </source>
</evidence>
<keyword evidence="9" id="KW-0653">Protein transport</keyword>
<evidence type="ECO:0000259" key="11">
    <source>
        <dbReference type="Pfam" id="PF01618"/>
    </source>
</evidence>
<keyword evidence="7 10" id="KW-0472">Membrane</keyword>
<evidence type="ECO:0000256" key="5">
    <source>
        <dbReference type="ARBA" id="ARBA00022692"/>
    </source>
</evidence>
<dbReference type="Proteomes" id="UP001144372">
    <property type="component" value="Unassembled WGS sequence"/>
</dbReference>
<dbReference type="InterPro" id="IPR050790">
    <property type="entry name" value="ExbB/TolQ_transport"/>
</dbReference>
<dbReference type="GO" id="GO:0005886">
    <property type="term" value="C:plasma membrane"/>
    <property type="evidence" value="ECO:0007669"/>
    <property type="project" value="UniProtKB-SubCell"/>
</dbReference>
<keyword evidence="2" id="KW-1003">Cell membrane</keyword>
<evidence type="ECO:0000256" key="4">
    <source>
        <dbReference type="ARBA" id="ARBA00022618"/>
    </source>
</evidence>
<keyword evidence="9" id="KW-0813">Transport</keyword>
<evidence type="ECO:0000256" key="9">
    <source>
        <dbReference type="RuleBase" id="RU004057"/>
    </source>
</evidence>
<name>A0A9W6CVR5_9BACT</name>
<protein>
    <submittedName>
        <fullName evidence="12">Tol-Pal system subunit TolQ</fullName>
    </submittedName>
</protein>
<evidence type="ECO:0000313" key="12">
    <source>
        <dbReference type="EMBL" id="GLI33434.1"/>
    </source>
</evidence>
<evidence type="ECO:0000256" key="1">
    <source>
        <dbReference type="ARBA" id="ARBA00004651"/>
    </source>
</evidence>
<dbReference type="PANTHER" id="PTHR30625:SF3">
    <property type="entry name" value="TOL-PAL SYSTEM PROTEIN TOLQ"/>
    <property type="match status" value="1"/>
</dbReference>
<accession>A0A9W6CVR5</accession>
<dbReference type="RefSeq" id="WP_281792440.1">
    <property type="nucleotide sequence ID" value="NZ_BSDR01000001.1"/>
</dbReference>
<dbReference type="InterPro" id="IPR002898">
    <property type="entry name" value="MotA_ExbB_proton_chnl"/>
</dbReference>
<feature type="domain" description="MotA/TolQ/ExbB proton channel" evidence="11">
    <location>
        <begin position="119"/>
        <end position="234"/>
    </location>
</feature>
<keyword evidence="3" id="KW-0997">Cell inner membrane</keyword>
<dbReference type="NCBIfam" id="TIGR02796">
    <property type="entry name" value="tolQ"/>
    <property type="match status" value="1"/>
</dbReference>
<organism evidence="12 13">
    <name type="scientific">Desulforhabdus amnigena</name>
    <dbReference type="NCBI Taxonomy" id="40218"/>
    <lineage>
        <taxon>Bacteria</taxon>
        <taxon>Pseudomonadati</taxon>
        <taxon>Thermodesulfobacteriota</taxon>
        <taxon>Syntrophobacteria</taxon>
        <taxon>Syntrophobacterales</taxon>
        <taxon>Syntrophobacteraceae</taxon>
        <taxon>Desulforhabdus</taxon>
    </lineage>
</organism>
<keyword evidence="5 10" id="KW-0812">Transmembrane</keyword>
<evidence type="ECO:0000256" key="3">
    <source>
        <dbReference type="ARBA" id="ARBA00022519"/>
    </source>
</evidence>
<dbReference type="GO" id="GO:0017038">
    <property type="term" value="P:protein import"/>
    <property type="evidence" value="ECO:0007669"/>
    <property type="project" value="TreeGrafter"/>
</dbReference>
<proteinExistence type="inferred from homology"/>
<dbReference type="Pfam" id="PF01618">
    <property type="entry name" value="MotA_ExbB"/>
    <property type="match status" value="1"/>
</dbReference>
<keyword evidence="6 10" id="KW-1133">Transmembrane helix</keyword>